<organism evidence="5 6">
    <name type="scientific">Candidatus Fischerbacteria bacterium RBG_13_37_8</name>
    <dbReference type="NCBI Taxonomy" id="1817863"/>
    <lineage>
        <taxon>Bacteria</taxon>
        <taxon>Candidatus Fischeribacteriota</taxon>
    </lineage>
</organism>
<keyword evidence="2" id="KW-0442">Lipid degradation</keyword>
<evidence type="ECO:0000313" key="5">
    <source>
        <dbReference type="EMBL" id="OGF59673.1"/>
    </source>
</evidence>
<dbReference type="PANTHER" id="PTHR10272:SF0">
    <property type="entry name" value="PLATELET-ACTIVATING FACTOR ACETYLHYDROLASE"/>
    <property type="match status" value="1"/>
</dbReference>
<dbReference type="GO" id="GO:0003847">
    <property type="term" value="F:1-alkyl-2-acetylglycerophosphocholine esterase activity"/>
    <property type="evidence" value="ECO:0007669"/>
    <property type="project" value="TreeGrafter"/>
</dbReference>
<feature type="domain" description="Dienelactone hydrolase" evidence="4">
    <location>
        <begin position="211"/>
        <end position="328"/>
    </location>
</feature>
<comment type="caution">
    <text evidence="5">The sequence shown here is derived from an EMBL/GenBank/DDBJ whole genome shotgun (WGS) entry which is preliminary data.</text>
</comment>
<dbReference type="InterPro" id="IPR029058">
    <property type="entry name" value="AB_hydrolase_fold"/>
</dbReference>
<accession>A0A1F5V8A2</accession>
<evidence type="ECO:0000256" key="1">
    <source>
        <dbReference type="ARBA" id="ARBA00022801"/>
    </source>
</evidence>
<dbReference type="GO" id="GO:0006508">
    <property type="term" value="P:proteolysis"/>
    <property type="evidence" value="ECO:0007669"/>
    <property type="project" value="InterPro"/>
</dbReference>
<reference evidence="5 6" key="1">
    <citation type="journal article" date="2016" name="Nat. Commun.">
        <title>Thousands of microbial genomes shed light on interconnected biogeochemical processes in an aquifer system.</title>
        <authorList>
            <person name="Anantharaman K."/>
            <person name="Brown C.T."/>
            <person name="Hug L.A."/>
            <person name="Sharon I."/>
            <person name="Castelle C.J."/>
            <person name="Probst A.J."/>
            <person name="Thomas B.C."/>
            <person name="Singh A."/>
            <person name="Wilkins M.J."/>
            <person name="Karaoz U."/>
            <person name="Brodie E.L."/>
            <person name="Williams K.H."/>
            <person name="Hubbard S.S."/>
            <person name="Banfield J.F."/>
        </authorList>
    </citation>
    <scope>NUCLEOTIDE SEQUENCE [LARGE SCALE GENOMIC DNA]</scope>
</reference>
<gene>
    <name evidence="5" type="ORF">A2Y62_08135</name>
</gene>
<keyword evidence="3" id="KW-0443">Lipid metabolism</keyword>
<dbReference type="PROSITE" id="PS00708">
    <property type="entry name" value="PRO_ENDOPEP_SER"/>
    <property type="match status" value="1"/>
</dbReference>
<dbReference type="PANTHER" id="PTHR10272">
    <property type="entry name" value="PLATELET-ACTIVATING FACTOR ACETYLHYDROLASE"/>
    <property type="match status" value="1"/>
</dbReference>
<evidence type="ECO:0000259" key="4">
    <source>
        <dbReference type="Pfam" id="PF01738"/>
    </source>
</evidence>
<dbReference type="STRING" id="1817863.A2Y62_08135"/>
<proteinExistence type="predicted"/>
<dbReference type="SUPFAM" id="SSF53474">
    <property type="entry name" value="alpha/beta-Hydrolases"/>
    <property type="match status" value="1"/>
</dbReference>
<protein>
    <recommendedName>
        <fullName evidence="4">Dienelactone hydrolase domain-containing protein</fullName>
    </recommendedName>
</protein>
<dbReference type="AlphaFoldDB" id="A0A1F5V8A2"/>
<dbReference type="InterPro" id="IPR002925">
    <property type="entry name" value="Dienelactn_hydro"/>
</dbReference>
<dbReference type="InterPro" id="IPR002471">
    <property type="entry name" value="Pept_S9_AS"/>
</dbReference>
<keyword evidence="1" id="KW-0378">Hydrolase</keyword>
<dbReference type="Pfam" id="PF01738">
    <property type="entry name" value="DLH"/>
    <property type="match status" value="1"/>
</dbReference>
<name>A0A1F5V8A2_9BACT</name>
<dbReference type="GO" id="GO:0004252">
    <property type="term" value="F:serine-type endopeptidase activity"/>
    <property type="evidence" value="ECO:0007669"/>
    <property type="project" value="InterPro"/>
</dbReference>
<evidence type="ECO:0000256" key="2">
    <source>
        <dbReference type="ARBA" id="ARBA00022963"/>
    </source>
</evidence>
<dbReference type="PROSITE" id="PS51257">
    <property type="entry name" value="PROKAR_LIPOPROTEIN"/>
    <property type="match status" value="1"/>
</dbReference>
<evidence type="ECO:0000313" key="6">
    <source>
        <dbReference type="Proteomes" id="UP000178943"/>
    </source>
</evidence>
<dbReference type="GO" id="GO:0016042">
    <property type="term" value="P:lipid catabolic process"/>
    <property type="evidence" value="ECO:0007669"/>
    <property type="project" value="UniProtKB-KW"/>
</dbReference>
<dbReference type="Proteomes" id="UP000178943">
    <property type="component" value="Unassembled WGS sequence"/>
</dbReference>
<dbReference type="Gene3D" id="3.40.50.1820">
    <property type="entry name" value="alpha/beta hydrolase"/>
    <property type="match status" value="1"/>
</dbReference>
<dbReference type="EMBL" id="MFGW01000207">
    <property type="protein sequence ID" value="OGF59673.1"/>
    <property type="molecule type" value="Genomic_DNA"/>
</dbReference>
<evidence type="ECO:0000256" key="3">
    <source>
        <dbReference type="ARBA" id="ARBA00023098"/>
    </source>
</evidence>
<sequence length="406" mass="45395">MRSGRNIAIIAVTLIIICACMFCTKKNSAVDSPVNVVHPQVWHGLEAGPYAVGFTIRRFHDKSRKFAWGNEIEAVRPIQVLVWYPAMRDSNAKPLNVRDYIYSSATEIDFEAPGAKQREQALQVVRGIITSEGVEPALFDKSILRTTLAVRDAVPFDGKYPLILYSPGMGASAYQNFVAMEYLASYGFITAAISSVGVHMREVEGSDADIETGVQDMEFAIEQLRSFSGVDADNIGVVGYSWGGLIVMFLAMRNPGINAVVSLDGSLMVKAHYEQARALPEYDPSKINQPALLFIANAKQWKARTLEFYEQLQGKDIYLAWFHDCFHGDFASTIIELVLHNLDDAGRDVTRIDTAYAWQCRYLRAFFEAYLKEKEESHRFLERTPEANNVPAGIIRGTGTHKFTPN</sequence>